<dbReference type="eggNOG" id="COG1309">
    <property type="taxonomic scope" value="Bacteria"/>
</dbReference>
<dbReference type="STRING" id="100884.GCA_000269565_02945"/>
<gene>
    <name evidence="4" type="ORF">HMPREF9488_01100</name>
</gene>
<dbReference type="GO" id="GO:0003700">
    <property type="term" value="F:DNA-binding transcription factor activity"/>
    <property type="evidence" value="ECO:0007669"/>
    <property type="project" value="TreeGrafter"/>
</dbReference>
<dbReference type="RefSeq" id="WP_008788216.1">
    <property type="nucleotide sequence ID" value="NZ_AKCB01000002.1"/>
</dbReference>
<feature type="DNA-binding region" description="H-T-H motif" evidence="2">
    <location>
        <begin position="25"/>
        <end position="44"/>
    </location>
</feature>
<dbReference type="PANTHER" id="PTHR30055:SF226">
    <property type="entry name" value="HTH-TYPE TRANSCRIPTIONAL REGULATOR PKSA"/>
    <property type="match status" value="1"/>
</dbReference>
<sequence length="191" mass="22134">MDKTRQKIIDATMHLVMEKGYASMTTKEIAEYAHVNESTLFRKFGSKKEIVLSAMQENWHPHLSSDDFYPITGDLYRDLLHFSSVYMQKVTPQFVKVSIGLRSPELYQDTVEGIMKVPQVFKDILMQYFEEMQKLDKVIQQDIESLAISFLSINFGFVFFKGSFGERLTTLSSDEYIQNSIKVFVKGIQKV</sequence>
<evidence type="ECO:0000256" key="2">
    <source>
        <dbReference type="PROSITE-ProRule" id="PRU00335"/>
    </source>
</evidence>
<dbReference type="PRINTS" id="PR00455">
    <property type="entry name" value="HTHTETR"/>
</dbReference>
<dbReference type="PROSITE" id="PS50977">
    <property type="entry name" value="HTH_TETR_2"/>
    <property type="match status" value="1"/>
</dbReference>
<reference evidence="4 5" key="1">
    <citation type="submission" date="2010-12" db="EMBL/GenBank/DDBJ databases">
        <title>The Genome Sequence of Coprobacillus sp. strain 29_1.</title>
        <authorList>
            <consortium name="The Broad Institute Genome Sequencing Platform"/>
            <person name="Earl A."/>
            <person name="Ward D."/>
            <person name="Feldgarden M."/>
            <person name="Gevers D."/>
            <person name="Daigneault M."/>
            <person name="Sibley C.D."/>
            <person name="White A."/>
            <person name="Strauss J."/>
            <person name="Allen-Vercoe E."/>
            <person name="Young S.K."/>
            <person name="Zeng Q."/>
            <person name="Gargeya S."/>
            <person name="Fitzgerald M."/>
            <person name="Haas B."/>
            <person name="Abouelleil A."/>
            <person name="Alvarado L."/>
            <person name="Arachchi H.M."/>
            <person name="Berlin A."/>
            <person name="Brown A."/>
            <person name="Chapman S.B."/>
            <person name="Chen Z."/>
            <person name="Dunbar C."/>
            <person name="Freedman E."/>
            <person name="Gearin G."/>
            <person name="Gellesch M."/>
            <person name="Goldberg J."/>
            <person name="Griggs A."/>
            <person name="Gujja S."/>
            <person name="Heilman E."/>
            <person name="Heiman D."/>
            <person name="Howarth C."/>
            <person name="Larson L."/>
            <person name="Lui A."/>
            <person name="MacDonald P.J.P."/>
            <person name="Mehta T."/>
            <person name="Montmayeur A."/>
            <person name="Murphy C."/>
            <person name="Neiman D."/>
            <person name="Pearson M."/>
            <person name="Priest M."/>
            <person name="Roberts A."/>
            <person name="Saif S."/>
            <person name="Shea T."/>
            <person name="Shenoy N."/>
            <person name="Sisk P."/>
            <person name="Stolte C."/>
            <person name="Sykes S."/>
            <person name="White J."/>
            <person name="Yandava C."/>
            <person name="Nusbaum C."/>
            <person name="Birren B."/>
        </authorList>
    </citation>
    <scope>NUCLEOTIDE SEQUENCE [LARGE SCALE GENOMIC DNA]</scope>
    <source>
        <strain evidence="4 5">29_1</strain>
    </source>
</reference>
<dbReference type="EMBL" id="ADKX01000019">
    <property type="protein sequence ID" value="EFW05630.1"/>
    <property type="molecule type" value="Genomic_DNA"/>
</dbReference>
<dbReference type="OrthoDB" id="9785164at2"/>
<dbReference type="Proteomes" id="UP000003157">
    <property type="component" value="Unassembled WGS sequence"/>
</dbReference>
<dbReference type="Gene3D" id="1.10.357.10">
    <property type="entry name" value="Tetracycline Repressor, domain 2"/>
    <property type="match status" value="2"/>
</dbReference>
<name>E7G8L2_9FIRM</name>
<dbReference type="SUPFAM" id="SSF46689">
    <property type="entry name" value="Homeodomain-like"/>
    <property type="match status" value="1"/>
</dbReference>
<proteinExistence type="predicted"/>
<comment type="caution">
    <text evidence="4">The sequence shown here is derived from an EMBL/GenBank/DDBJ whole genome shotgun (WGS) entry which is preliminary data.</text>
</comment>
<evidence type="ECO:0000313" key="5">
    <source>
        <dbReference type="Proteomes" id="UP000003157"/>
    </source>
</evidence>
<dbReference type="GO" id="GO:0000976">
    <property type="term" value="F:transcription cis-regulatory region binding"/>
    <property type="evidence" value="ECO:0007669"/>
    <property type="project" value="TreeGrafter"/>
</dbReference>
<dbReference type="InterPro" id="IPR001647">
    <property type="entry name" value="HTH_TetR"/>
</dbReference>
<accession>E7G8L2</accession>
<dbReference type="AlphaFoldDB" id="E7G8L2"/>
<evidence type="ECO:0000256" key="1">
    <source>
        <dbReference type="ARBA" id="ARBA00023125"/>
    </source>
</evidence>
<dbReference type="InterPro" id="IPR050109">
    <property type="entry name" value="HTH-type_TetR-like_transc_reg"/>
</dbReference>
<keyword evidence="5" id="KW-1185">Reference proteome</keyword>
<feature type="domain" description="HTH tetR-type" evidence="3">
    <location>
        <begin position="2"/>
        <end position="62"/>
    </location>
</feature>
<dbReference type="PANTHER" id="PTHR30055">
    <property type="entry name" value="HTH-TYPE TRANSCRIPTIONAL REGULATOR RUTR"/>
    <property type="match status" value="1"/>
</dbReference>
<dbReference type="Pfam" id="PF00440">
    <property type="entry name" value="TetR_N"/>
    <property type="match status" value="1"/>
</dbReference>
<dbReference type="GeneID" id="78230744"/>
<dbReference type="InterPro" id="IPR009057">
    <property type="entry name" value="Homeodomain-like_sf"/>
</dbReference>
<evidence type="ECO:0000313" key="4">
    <source>
        <dbReference type="EMBL" id="EFW05630.1"/>
    </source>
</evidence>
<organism evidence="4 5">
    <name type="scientific">Coprobacillus cateniformis</name>
    <dbReference type="NCBI Taxonomy" id="100884"/>
    <lineage>
        <taxon>Bacteria</taxon>
        <taxon>Bacillati</taxon>
        <taxon>Bacillota</taxon>
        <taxon>Erysipelotrichia</taxon>
        <taxon>Erysipelotrichales</taxon>
        <taxon>Coprobacillaceae</taxon>
        <taxon>Coprobacillus</taxon>
    </lineage>
</organism>
<keyword evidence="1 2" id="KW-0238">DNA-binding</keyword>
<protein>
    <submittedName>
        <fullName evidence="4">Transcriptional regulator</fullName>
    </submittedName>
</protein>
<evidence type="ECO:0000259" key="3">
    <source>
        <dbReference type="PROSITE" id="PS50977"/>
    </source>
</evidence>
<dbReference type="HOGENOM" id="CLU_069356_27_3_9"/>